<reference evidence="2 3" key="1">
    <citation type="journal article" date="2019" name="Syst. Appl. Microbiol.">
        <title>Microvirga tunisiensis sp. nov., a root nodule symbiotic bacterium isolated from Lupinus micranthus and L. luteus grown in Northern Tunisia.</title>
        <authorList>
            <person name="Msaddak A."/>
            <person name="Rejili M."/>
            <person name="Duran D."/>
            <person name="Mars M."/>
            <person name="Palacios J.M."/>
            <person name="Ruiz-Argueso T."/>
            <person name="Rey L."/>
            <person name="Imperial J."/>
        </authorList>
    </citation>
    <scope>NUCLEOTIDE SEQUENCE [LARGE SCALE GENOMIC DNA]</scope>
    <source>
        <strain evidence="2 3">Lmie10</strain>
    </source>
</reference>
<evidence type="ECO:0000259" key="1">
    <source>
        <dbReference type="Pfam" id="PF21834"/>
    </source>
</evidence>
<dbReference type="EMBL" id="VOSK01000401">
    <property type="protein sequence ID" value="MPR30593.1"/>
    <property type="molecule type" value="Genomic_DNA"/>
</dbReference>
<name>A0A5N7MUD0_9HYPH</name>
<keyword evidence="3" id="KW-1185">Reference proteome</keyword>
<evidence type="ECO:0000313" key="3">
    <source>
        <dbReference type="Proteomes" id="UP000403266"/>
    </source>
</evidence>
<dbReference type="AlphaFoldDB" id="A0A5N7MUD0"/>
<feature type="domain" description="DUF6894" evidence="1">
    <location>
        <begin position="3"/>
        <end position="67"/>
    </location>
</feature>
<dbReference type="InterPro" id="IPR054189">
    <property type="entry name" value="DUF6894"/>
</dbReference>
<gene>
    <name evidence="2" type="ORF">FS320_37780</name>
</gene>
<dbReference type="RefSeq" id="WP_152717417.1">
    <property type="nucleotide sequence ID" value="NZ_VOSJ01000429.1"/>
</dbReference>
<comment type="caution">
    <text evidence="2">The sequence shown here is derived from an EMBL/GenBank/DDBJ whole genome shotgun (WGS) entry which is preliminary data.</text>
</comment>
<protein>
    <recommendedName>
        <fullName evidence="1">DUF6894 domain-containing protein</fullName>
    </recommendedName>
</protein>
<organism evidence="2 3">
    <name type="scientific">Microvirga tunisiensis</name>
    <dbReference type="NCBI Taxonomy" id="2108360"/>
    <lineage>
        <taxon>Bacteria</taxon>
        <taxon>Pseudomonadati</taxon>
        <taxon>Pseudomonadota</taxon>
        <taxon>Alphaproteobacteria</taxon>
        <taxon>Hyphomicrobiales</taxon>
        <taxon>Methylobacteriaceae</taxon>
        <taxon>Microvirga</taxon>
    </lineage>
</organism>
<dbReference type="Pfam" id="PF21834">
    <property type="entry name" value="DUF6894"/>
    <property type="match status" value="1"/>
</dbReference>
<accession>A0A5N7MUD0</accession>
<dbReference type="Proteomes" id="UP000403266">
    <property type="component" value="Unassembled WGS sequence"/>
</dbReference>
<evidence type="ECO:0000313" key="2">
    <source>
        <dbReference type="EMBL" id="MPR30593.1"/>
    </source>
</evidence>
<proteinExistence type="predicted"/>
<sequence>MPRFYFDVRAGAESMPDPEGLELDGLEAAEHEATQTVLTLGRDWLPCLREICVEVRDEQHRLRLSLSVALTVAYFE</sequence>